<dbReference type="AlphaFoldDB" id="A0AA37TBK4"/>
<evidence type="ECO:0000256" key="1">
    <source>
        <dbReference type="SAM" id="Phobius"/>
    </source>
</evidence>
<sequence>MRSTGFGDSSFWRSPFWGLPSSALRSVFLSIVFKGFVALSLIVGVSGCETAYYATLEQFGFHKRDILVDSIADARDSQTDAKEQFSSALERFRAELGTPEGDLSDKYDLLSDEYERSVDKADAVRDRIETVENVAEALFEEWESELSQYTSADLRRRSREKWVETRSKYEAMVSAMHRAEVRMEPVLNTFKDQVLFLKHNLNAQAVASLKTEFQSLDRSIQGLVGEMEKSIQEANQFIDLLESDGSSAQ</sequence>
<accession>A0AA37TBK4</accession>
<comment type="caution">
    <text evidence="2">The sequence shown here is derived from an EMBL/GenBank/DDBJ whole genome shotgun (WGS) entry which is preliminary data.</text>
</comment>
<keyword evidence="1" id="KW-1133">Transmembrane helix</keyword>
<dbReference type="InterPro" id="IPR021342">
    <property type="entry name" value="DUF2959"/>
</dbReference>
<feature type="transmembrane region" description="Helical" evidence="1">
    <location>
        <begin position="27"/>
        <end position="54"/>
    </location>
</feature>
<dbReference type="Proteomes" id="UP001156870">
    <property type="component" value="Unassembled WGS sequence"/>
</dbReference>
<organism evidence="2 3">
    <name type="scientific">Marinibactrum halimedae</name>
    <dbReference type="NCBI Taxonomy" id="1444977"/>
    <lineage>
        <taxon>Bacteria</taxon>
        <taxon>Pseudomonadati</taxon>
        <taxon>Pseudomonadota</taxon>
        <taxon>Gammaproteobacteria</taxon>
        <taxon>Cellvibrionales</taxon>
        <taxon>Cellvibrionaceae</taxon>
        <taxon>Marinibactrum</taxon>
    </lineage>
</organism>
<dbReference type="Pfam" id="PF11172">
    <property type="entry name" value="DUF2959"/>
    <property type="match status" value="1"/>
</dbReference>
<reference evidence="2 3" key="1">
    <citation type="journal article" date="2014" name="Int. J. Syst. Evol. Microbiol.">
        <title>Complete genome sequence of Corynebacterium casei LMG S-19264T (=DSM 44701T), isolated from a smear-ripened cheese.</title>
        <authorList>
            <consortium name="US DOE Joint Genome Institute (JGI-PGF)"/>
            <person name="Walter F."/>
            <person name="Albersmeier A."/>
            <person name="Kalinowski J."/>
            <person name="Ruckert C."/>
        </authorList>
    </citation>
    <scope>NUCLEOTIDE SEQUENCE [LARGE SCALE GENOMIC DNA]</scope>
    <source>
        <strain evidence="2 3">NBRC 110095</strain>
    </source>
</reference>
<keyword evidence="3" id="KW-1185">Reference proteome</keyword>
<dbReference type="RefSeq" id="WP_232592838.1">
    <property type="nucleotide sequence ID" value="NZ_BSPD01000065.1"/>
</dbReference>
<name>A0AA37TBK4_9GAMM</name>
<keyword evidence="1" id="KW-0812">Transmembrane</keyword>
<dbReference type="EMBL" id="BSPD01000065">
    <property type="protein sequence ID" value="GLS27130.1"/>
    <property type="molecule type" value="Genomic_DNA"/>
</dbReference>
<keyword evidence="1" id="KW-0472">Membrane</keyword>
<evidence type="ECO:0000313" key="3">
    <source>
        <dbReference type="Proteomes" id="UP001156870"/>
    </source>
</evidence>
<gene>
    <name evidence="2" type="ORF">GCM10007877_28490</name>
</gene>
<proteinExistence type="predicted"/>
<evidence type="ECO:0000313" key="2">
    <source>
        <dbReference type="EMBL" id="GLS27130.1"/>
    </source>
</evidence>
<protein>
    <submittedName>
        <fullName evidence="2">DUF2959 domain-containing protein</fullName>
    </submittedName>
</protein>